<accession>A0A225UTX8</accession>
<feature type="compositionally biased region" description="Acidic residues" evidence="6">
    <location>
        <begin position="45"/>
        <end position="63"/>
    </location>
</feature>
<evidence type="ECO:0000256" key="1">
    <source>
        <dbReference type="ARBA" id="ARBA00004613"/>
    </source>
</evidence>
<dbReference type="AlphaFoldDB" id="A0A225UTX8"/>
<feature type="compositionally biased region" description="Polar residues" evidence="6">
    <location>
        <begin position="18"/>
        <end position="36"/>
    </location>
</feature>
<keyword evidence="4" id="KW-0732">Signal</keyword>
<evidence type="ECO:0000313" key="8">
    <source>
        <dbReference type="Proteomes" id="UP000198211"/>
    </source>
</evidence>
<comment type="subcellular location">
    <subcellularLocation>
        <location evidence="1 5">Secreted</location>
    </subcellularLocation>
</comment>
<comment type="domain">
    <text evidence="5">The RxLR-dEER motif acts to carry the protein into the host cell cytoplasm through binding to cell surface phosphatidylinositol-3-phosphate.</text>
</comment>
<feature type="region of interest" description="Disordered" evidence="6">
    <location>
        <begin position="18"/>
        <end position="65"/>
    </location>
</feature>
<dbReference type="Proteomes" id="UP000198211">
    <property type="component" value="Unassembled WGS sequence"/>
</dbReference>
<comment type="similarity">
    <text evidence="2 5">Belongs to the RxLR effector family.</text>
</comment>
<evidence type="ECO:0000256" key="5">
    <source>
        <dbReference type="RuleBase" id="RU367124"/>
    </source>
</evidence>
<name>A0A225UTX8_9STRA</name>
<protein>
    <recommendedName>
        <fullName evidence="5">RxLR effector protein</fullName>
    </recommendedName>
</protein>
<evidence type="ECO:0000313" key="7">
    <source>
        <dbReference type="EMBL" id="OWY96288.1"/>
    </source>
</evidence>
<keyword evidence="8" id="KW-1185">Reference proteome</keyword>
<reference evidence="8" key="1">
    <citation type="submission" date="2017-03" db="EMBL/GenBank/DDBJ databases">
        <title>Phytopthora megakarya and P. palmivora, two closely related causual agents of cacao black pod achieved similar genome size and gene model numbers by different mechanisms.</title>
        <authorList>
            <person name="Ali S."/>
            <person name="Shao J."/>
            <person name="Larry D.J."/>
            <person name="Kronmiller B."/>
            <person name="Shen D."/>
            <person name="Strem M.D."/>
            <person name="Melnick R.L."/>
            <person name="Guiltinan M.J."/>
            <person name="Tyler B.M."/>
            <person name="Meinhardt L.W."/>
            <person name="Bailey B.A."/>
        </authorList>
    </citation>
    <scope>NUCLEOTIDE SEQUENCE [LARGE SCALE GENOMIC DNA]</scope>
    <source>
        <strain evidence="8">zdho120</strain>
    </source>
</reference>
<feature type="non-terminal residue" evidence="7">
    <location>
        <position position="1"/>
    </location>
</feature>
<comment type="caution">
    <text evidence="7">The sequence shown here is derived from an EMBL/GenBank/DDBJ whole genome shotgun (WGS) entry which is preliminary data.</text>
</comment>
<proteinExistence type="inferred from homology"/>
<gene>
    <name evidence="7" type="ORF">PHMEG_00033481</name>
</gene>
<dbReference type="OrthoDB" id="95103at2759"/>
<dbReference type="EMBL" id="NBNE01011841">
    <property type="protein sequence ID" value="OWY96288.1"/>
    <property type="molecule type" value="Genomic_DNA"/>
</dbReference>
<evidence type="ECO:0000256" key="2">
    <source>
        <dbReference type="ARBA" id="ARBA00010400"/>
    </source>
</evidence>
<evidence type="ECO:0000256" key="4">
    <source>
        <dbReference type="ARBA" id="ARBA00022729"/>
    </source>
</evidence>
<evidence type="ECO:0000256" key="6">
    <source>
        <dbReference type="SAM" id="MobiDB-lite"/>
    </source>
</evidence>
<keyword evidence="3 5" id="KW-0964">Secreted</keyword>
<evidence type="ECO:0000256" key="3">
    <source>
        <dbReference type="ARBA" id="ARBA00022525"/>
    </source>
</evidence>
<sequence>AIAASFLFTSQAFSATTDNNQANIATEASPGISNQRLLRVHPRVEEEDGSEDGSEDDSEDDSEERNYWKYFSRADKDTLKAHAKDIGFDLKASFKDYSIFTRLTPEQQWAYMNKLNEIKEKYKTAKAT</sequence>
<dbReference type="InterPro" id="IPR031825">
    <property type="entry name" value="RXLR"/>
</dbReference>
<organism evidence="7 8">
    <name type="scientific">Phytophthora megakarya</name>
    <dbReference type="NCBI Taxonomy" id="4795"/>
    <lineage>
        <taxon>Eukaryota</taxon>
        <taxon>Sar</taxon>
        <taxon>Stramenopiles</taxon>
        <taxon>Oomycota</taxon>
        <taxon>Peronosporomycetes</taxon>
        <taxon>Peronosporales</taxon>
        <taxon>Peronosporaceae</taxon>
        <taxon>Phytophthora</taxon>
    </lineage>
</organism>
<dbReference type="Pfam" id="PF16810">
    <property type="entry name" value="RXLR"/>
    <property type="match status" value="1"/>
</dbReference>
<comment type="function">
    <text evidence="5">Effector that suppresses plant defense responses during pathogen infection.</text>
</comment>